<sequence length="131" mass="15081">MLFVAWLYETVFNCCRRVDRFLFKQPEPKIDENTVPVSNLPWMWIGAVFPNSETSIDCTHMVDPTITYGMTVTTDWLENVTGYTPVTWKYLDAKSLEEKEFPSSGIVIDDTESEHYEKSSISSSTNPDHTE</sequence>
<protein>
    <submittedName>
        <fullName evidence="2">Uncharacterized protein</fullName>
    </submittedName>
</protein>
<name>A0A6C0F2E7_9ZZZZ</name>
<accession>A0A6C0F2E7</accession>
<organism evidence="2">
    <name type="scientific">viral metagenome</name>
    <dbReference type="NCBI Taxonomy" id="1070528"/>
    <lineage>
        <taxon>unclassified sequences</taxon>
        <taxon>metagenomes</taxon>
        <taxon>organismal metagenomes</taxon>
    </lineage>
</organism>
<evidence type="ECO:0000313" key="2">
    <source>
        <dbReference type="EMBL" id="QHT34823.1"/>
    </source>
</evidence>
<proteinExistence type="predicted"/>
<dbReference type="EMBL" id="MN739010">
    <property type="protein sequence ID" value="QHT34823.1"/>
    <property type="molecule type" value="Genomic_DNA"/>
</dbReference>
<evidence type="ECO:0000256" key="1">
    <source>
        <dbReference type="SAM" id="MobiDB-lite"/>
    </source>
</evidence>
<feature type="region of interest" description="Disordered" evidence="1">
    <location>
        <begin position="103"/>
        <end position="131"/>
    </location>
</feature>
<dbReference type="AlphaFoldDB" id="A0A6C0F2E7"/>
<reference evidence="2" key="1">
    <citation type="journal article" date="2020" name="Nature">
        <title>Giant virus diversity and host interactions through global metagenomics.</title>
        <authorList>
            <person name="Schulz F."/>
            <person name="Roux S."/>
            <person name="Paez-Espino D."/>
            <person name="Jungbluth S."/>
            <person name="Walsh D.A."/>
            <person name="Denef V.J."/>
            <person name="McMahon K.D."/>
            <person name="Konstantinidis K.T."/>
            <person name="Eloe-Fadrosh E.A."/>
            <person name="Kyrpides N.C."/>
            <person name="Woyke T."/>
        </authorList>
    </citation>
    <scope>NUCLEOTIDE SEQUENCE</scope>
    <source>
        <strain evidence="2">GVMAG-M-3300009164-40</strain>
    </source>
</reference>